<sequence length="97" mass="10432">MYNSSCFGAAAALLRRLLPLVVELRSKDLVVVPQLAAVLGPQLRLRLAALRFRARYSLGPSPASWLGLAFGHPCTSLGRAAAWGGLFWSRKARSALA</sequence>
<accession>J1I4P6</accession>
<evidence type="ECO:0000313" key="2">
    <source>
        <dbReference type="Proteomes" id="UP000005113"/>
    </source>
</evidence>
<protein>
    <submittedName>
        <fullName evidence="1">Uncharacterized protein</fullName>
    </submittedName>
</protein>
<gene>
    <name evidence="1" type="ORF">SapgrDRAFT_2006</name>
</gene>
<evidence type="ECO:0000313" key="1">
    <source>
        <dbReference type="EMBL" id="EJF53695.1"/>
    </source>
</evidence>
<dbReference type="EMBL" id="JH719942">
    <property type="protein sequence ID" value="EJF53695.1"/>
    <property type="molecule type" value="Genomic_DNA"/>
</dbReference>
<proteinExistence type="predicted"/>
<organism evidence="1 2">
    <name type="scientific">Saprospira grandis DSM 2844</name>
    <dbReference type="NCBI Taxonomy" id="694433"/>
    <lineage>
        <taxon>Bacteria</taxon>
        <taxon>Pseudomonadati</taxon>
        <taxon>Bacteroidota</taxon>
        <taxon>Saprospiria</taxon>
        <taxon>Saprospirales</taxon>
        <taxon>Saprospiraceae</taxon>
        <taxon>Saprospira</taxon>
    </lineage>
</organism>
<reference evidence="2" key="1">
    <citation type="journal article" date="2012" name="Stand. Genomic Sci.">
        <title>Permanent draft genome sequence of the gliding predator Saprospira grandis strain Sa g1 (= HR1).</title>
        <authorList>
            <person name="Mavromatis K."/>
            <person name="Chertkov O."/>
            <person name="Lapidus A."/>
            <person name="Nolan M."/>
            <person name="Lucas S."/>
            <person name="Tice H."/>
            <person name="Del Rio T.G."/>
            <person name="Cheng J.F."/>
            <person name="Han C."/>
            <person name="Tapia R."/>
            <person name="Bruce D."/>
            <person name="Goodwin L.A."/>
            <person name="Pitluck S."/>
            <person name="Huntemann M."/>
            <person name="Liolios K."/>
            <person name="Pagani I."/>
            <person name="Ivanova N."/>
            <person name="Mikhailova N."/>
            <person name="Pati A."/>
            <person name="Chen A."/>
            <person name="Palaniappan K."/>
            <person name="Land M."/>
            <person name="Brambilla E.M."/>
            <person name="Rohde M."/>
            <person name="Spring S."/>
            <person name="Goker M."/>
            <person name="Detter J.C."/>
            <person name="Bristow J."/>
            <person name="Eisen J.A."/>
            <person name="Markowitz V."/>
            <person name="Hugenholtz P."/>
            <person name="Kyrpides N.C."/>
            <person name="Klenk H.P."/>
            <person name="Woyke T."/>
        </authorList>
    </citation>
    <scope>NUCLEOTIDE SEQUENCE [LARGE SCALE GENOMIC DNA]</scope>
    <source>
        <strain evidence="2">DSM 2844</strain>
    </source>
</reference>
<dbReference type="HOGENOM" id="CLU_2345040_0_0_10"/>
<name>J1I4P6_9BACT</name>
<dbReference type="Proteomes" id="UP000005113">
    <property type="component" value="Unassembled WGS sequence"/>
</dbReference>
<dbReference type="AlphaFoldDB" id="J1I4P6"/>